<dbReference type="EMBL" id="CAXAMM010015557">
    <property type="protein sequence ID" value="CAK9036598.1"/>
    <property type="molecule type" value="Genomic_DNA"/>
</dbReference>
<keyword evidence="8" id="KW-1185">Reference proteome</keyword>
<feature type="compositionally biased region" description="Basic and acidic residues" evidence="5">
    <location>
        <begin position="1297"/>
        <end position="1312"/>
    </location>
</feature>
<dbReference type="InterPro" id="IPR045269">
    <property type="entry name" value="Atg1-like"/>
</dbReference>
<dbReference type="Gene3D" id="1.10.510.10">
    <property type="entry name" value="Transferase(Phosphotransferase) domain 1"/>
    <property type="match status" value="1"/>
</dbReference>
<feature type="compositionally biased region" description="Acidic residues" evidence="5">
    <location>
        <begin position="416"/>
        <end position="429"/>
    </location>
</feature>
<dbReference type="PANTHER" id="PTHR24348:SF22">
    <property type="entry name" value="NON-SPECIFIC SERINE_THREONINE PROTEIN KINASE"/>
    <property type="match status" value="1"/>
</dbReference>
<feature type="compositionally biased region" description="Polar residues" evidence="5">
    <location>
        <begin position="514"/>
        <end position="530"/>
    </location>
</feature>
<feature type="region of interest" description="Disordered" evidence="5">
    <location>
        <begin position="453"/>
        <end position="544"/>
    </location>
</feature>
<organism evidence="7 8">
    <name type="scientific">Durusdinium trenchii</name>
    <dbReference type="NCBI Taxonomy" id="1381693"/>
    <lineage>
        <taxon>Eukaryota</taxon>
        <taxon>Sar</taxon>
        <taxon>Alveolata</taxon>
        <taxon>Dinophyceae</taxon>
        <taxon>Suessiales</taxon>
        <taxon>Symbiodiniaceae</taxon>
        <taxon>Durusdinium</taxon>
    </lineage>
</organism>
<keyword evidence="1" id="KW-0808">Transferase</keyword>
<dbReference type="Proteomes" id="UP001642464">
    <property type="component" value="Unassembled WGS sequence"/>
</dbReference>
<evidence type="ECO:0000259" key="6">
    <source>
        <dbReference type="PROSITE" id="PS50011"/>
    </source>
</evidence>
<feature type="region of interest" description="Disordered" evidence="5">
    <location>
        <begin position="944"/>
        <end position="978"/>
    </location>
</feature>
<feature type="region of interest" description="Disordered" evidence="5">
    <location>
        <begin position="1251"/>
        <end position="1319"/>
    </location>
</feature>
<feature type="domain" description="Protein kinase" evidence="6">
    <location>
        <begin position="1"/>
        <end position="249"/>
    </location>
</feature>
<evidence type="ECO:0000313" key="8">
    <source>
        <dbReference type="Proteomes" id="UP001642464"/>
    </source>
</evidence>
<evidence type="ECO:0000256" key="5">
    <source>
        <dbReference type="SAM" id="MobiDB-lite"/>
    </source>
</evidence>
<evidence type="ECO:0000256" key="2">
    <source>
        <dbReference type="ARBA" id="ARBA00022741"/>
    </source>
</evidence>
<dbReference type="GO" id="GO:0016301">
    <property type="term" value="F:kinase activity"/>
    <property type="evidence" value="ECO:0007669"/>
    <property type="project" value="UniProtKB-KW"/>
</dbReference>
<dbReference type="SUPFAM" id="SSF56112">
    <property type="entry name" value="Protein kinase-like (PK-like)"/>
    <property type="match status" value="1"/>
</dbReference>
<feature type="compositionally biased region" description="Basic and acidic residues" evidence="5">
    <location>
        <begin position="496"/>
        <end position="509"/>
    </location>
</feature>
<proteinExistence type="predicted"/>
<feature type="region of interest" description="Disordered" evidence="5">
    <location>
        <begin position="1063"/>
        <end position="1096"/>
    </location>
</feature>
<feature type="compositionally biased region" description="Basic and acidic residues" evidence="5">
    <location>
        <begin position="1256"/>
        <end position="1266"/>
    </location>
</feature>
<evidence type="ECO:0000313" key="7">
    <source>
        <dbReference type="EMBL" id="CAK9036598.1"/>
    </source>
</evidence>
<dbReference type="Pfam" id="PF00069">
    <property type="entry name" value="Pkinase"/>
    <property type="match status" value="1"/>
</dbReference>
<feature type="compositionally biased region" description="Basic and acidic residues" evidence="5">
    <location>
        <begin position="944"/>
        <end position="970"/>
    </location>
</feature>
<dbReference type="PANTHER" id="PTHR24348">
    <property type="entry name" value="SERINE/THREONINE-PROTEIN KINASE UNC-51-RELATED"/>
    <property type="match status" value="1"/>
</dbReference>
<dbReference type="PROSITE" id="PS50011">
    <property type="entry name" value="PROTEIN_KINASE_DOM"/>
    <property type="match status" value="1"/>
</dbReference>
<keyword evidence="2" id="KW-0547">Nucleotide-binding</keyword>
<reference evidence="7 8" key="1">
    <citation type="submission" date="2024-02" db="EMBL/GenBank/DDBJ databases">
        <authorList>
            <person name="Chen Y."/>
            <person name="Shah S."/>
            <person name="Dougan E. K."/>
            <person name="Thang M."/>
            <person name="Chan C."/>
        </authorList>
    </citation>
    <scope>NUCLEOTIDE SEQUENCE [LARGE SCALE GENOMIC DNA]</scope>
</reference>
<gene>
    <name evidence="7" type="ORF">SCF082_LOCUS21790</name>
</gene>
<keyword evidence="3 7" id="KW-0418">Kinase</keyword>
<keyword evidence="4" id="KW-0067">ATP-binding</keyword>
<feature type="region of interest" description="Disordered" evidence="5">
    <location>
        <begin position="395"/>
        <end position="435"/>
    </location>
</feature>
<feature type="compositionally biased region" description="Basic and acidic residues" evidence="5">
    <location>
        <begin position="395"/>
        <end position="415"/>
    </location>
</feature>
<feature type="compositionally biased region" description="Basic and acidic residues" evidence="5">
    <location>
        <begin position="1071"/>
        <end position="1083"/>
    </location>
</feature>
<evidence type="ECO:0000256" key="4">
    <source>
        <dbReference type="ARBA" id="ARBA00022840"/>
    </source>
</evidence>
<dbReference type="InterPro" id="IPR000719">
    <property type="entry name" value="Prot_kinase_dom"/>
</dbReference>
<sequence>MAVETLGRGARGPVVSIRRADGRGPISALKRSTHHEVEALKALSNCRNIVELEEIFLCSGQVLARLECMEGGSFRSYLRARPPGRVSEDVVRYVVGQVLEGLQDMHQSGWMHRDVKAENIGLGCELSSWGYRDCTVKLLDFDVAVEVGCGGLSEVIGTVENMAPEVFKGSYNELADIWSVGIITYEALYGYRPFNDANVDRIEEMVRNWQRYLLFPFDAAELPAHFIRLMLADPEERAAAGTVRHHRWLRPGHIESELPATGSGFPNSYRHHPSSKSEGSKVKLHEANCRSRSVKVSTVKLLEGLRDEPKDEIETSFTEWDQDSPSGQAVETLSRLRQGLSMWTNSRFAMVDGTDAADLGQQLGEGAGTSCSLPTRHASRFIPLKSECAEFRTERVPERGARHTDVTGSEAKTESLEDLEASSMVEDDTRDPSADQWHQSYLQRIRERTKEVLHAAAQLKASEAAPRDEVRQAPPRSSRPAPTPMHEEDLNTPEETWDRQKSDEREARHANLASADQSEFNRQLSPSQSLPHVPHIPREEKRQDTEVVSLQHLKSAKTRAQVRGSLGRLAEIMRWLAGNGMGKDIRGHEIDQCVREQAKALGRGVGYEKSSGQSAFLPAQDAASRIEAEAVRLSKCEASSEVIERWLALLRTNQRRYTDGDRHGDGDRREAPPRPLSFKQVFLRSRALELALDTSARSAELRHALRSYALTTPTRWPESCPPPMAFARAFVALLWATVGSTEIWLQLLGTLLSSEQTPHAGHEAEEPCHTGLVQLIAARRQNWQASDVVDRETEILTLEQKATEALALTEPHGQGFASKLQQLSLLSSAVVAMENVVDRRASLAEEVQRAIVAEKEQRQLYQSTVSSVATSAKALADSLAANGQDLNANGLTERRAQLCSKSEGLKARLTDLSPELERLASEIETAEEVQRELMQQLKQNKEHLESLRKQRDEGRKEEEHLRHSLQRTEQRLASQLASEEVAKRRSEASQALAFAVADVAEQLKEEKEEKEKDMAEAPKLGLTLQRNQQQRNQLLTVLTKGEVERARKAAEVAKEALPLAQAFAAKQGGSPKEEAESPRKGAEDAENSEQDSREQAHLQELRQSIKELKSLSSEQILSRLEDAALADDAGCEQSLGPLVAEIRDSLESCREALITLEALGLPEEMEKDSWEVVEERGHHESFLFGLEESPQEREAFGWDTSGLKNLFNGLAARARSGGAERLPSTGAEDPFLLEGLVLEDPQKREPLETLETVLDAEPRKEMETAEPKVAAASLGDSSDFVDAGDAGDAELVQGPQEELKPTGEAPSDKDEGFCDPELL</sequence>
<evidence type="ECO:0000256" key="3">
    <source>
        <dbReference type="ARBA" id="ARBA00022777"/>
    </source>
</evidence>
<evidence type="ECO:0000256" key="1">
    <source>
        <dbReference type="ARBA" id="ARBA00022679"/>
    </source>
</evidence>
<dbReference type="SMART" id="SM00220">
    <property type="entry name" value="S_TKc"/>
    <property type="match status" value="1"/>
</dbReference>
<comment type="caution">
    <text evidence="7">The sequence shown here is derived from an EMBL/GenBank/DDBJ whole genome shotgun (WGS) entry which is preliminary data.</text>
</comment>
<name>A0ABP0LBQ4_9DINO</name>
<protein>
    <submittedName>
        <fullName evidence="7">Calcium-dependent protein kinase 16</fullName>
    </submittedName>
</protein>
<feature type="region of interest" description="Disordered" evidence="5">
    <location>
        <begin position="260"/>
        <end position="284"/>
    </location>
</feature>
<accession>A0ABP0LBQ4</accession>
<dbReference type="InterPro" id="IPR011009">
    <property type="entry name" value="Kinase-like_dom_sf"/>
</dbReference>